<dbReference type="AlphaFoldDB" id="A0A3P7ZD00"/>
<feature type="transmembrane region" description="Helical" evidence="1">
    <location>
        <begin position="132"/>
        <end position="154"/>
    </location>
</feature>
<dbReference type="GO" id="GO:0042048">
    <property type="term" value="P:olfactory behavior"/>
    <property type="evidence" value="ECO:0007669"/>
    <property type="project" value="TreeGrafter"/>
</dbReference>
<evidence type="ECO:0000313" key="4">
    <source>
        <dbReference type="WBParaSite" id="HPBE_0000971101-mRNA-1"/>
    </source>
</evidence>
<dbReference type="OrthoDB" id="5792434at2759"/>
<reference evidence="2 3" key="1">
    <citation type="submission" date="2018-11" db="EMBL/GenBank/DDBJ databases">
        <authorList>
            <consortium name="Pathogen Informatics"/>
        </authorList>
    </citation>
    <scope>NUCLEOTIDE SEQUENCE [LARGE SCALE GENOMIC DNA]</scope>
</reference>
<sequence length="330" mass="37923">MSSVITYVEIFSNIAFGGSLLVNTFFIYIVYSKTKRDIGSYKYLMIWFAVINILYSFAEFISKPTIFIYGHSYIAYSKGYMTDYQQQGFLCLCFFIAMYGMNTAVLSLQFIYRYLFVCRSNLAFLIEEKRYIFMWIMSVLAWGTTYGLITYVCFPPTREYYRFARNYIRSELELSVEEMTFFCVFVYATIPFLLSYTPRFILFGYLFAGYSGIRLGNYIRYIVTECIVEQQQLLLGESEAKCEQGGKAKPAQLISCGILCDARRPGFQPEGEVQCTLIGDVVPSRSPGALLRLAETIVAGNKTRRRESRAAAFFSYGDRLVIACKVHIVS</sequence>
<dbReference type="WBParaSite" id="HPBE_0000971101-mRNA-1">
    <property type="protein sequence ID" value="HPBE_0000971101-mRNA-1"/>
    <property type="gene ID" value="HPBE_0000971101"/>
</dbReference>
<feature type="transmembrane region" description="Helical" evidence="1">
    <location>
        <begin position="89"/>
        <end position="112"/>
    </location>
</feature>
<keyword evidence="3" id="KW-1185">Reference proteome</keyword>
<feature type="transmembrane region" description="Helical" evidence="1">
    <location>
        <begin position="174"/>
        <end position="194"/>
    </location>
</feature>
<accession>A0A3P7ZD00</accession>
<protein>
    <submittedName>
        <fullName evidence="4">G protein-coupled receptor</fullName>
    </submittedName>
</protein>
<dbReference type="InterPro" id="IPR019428">
    <property type="entry name" value="7TM_GPCR_serpentine_rcpt_Str"/>
</dbReference>
<dbReference type="GO" id="GO:0005886">
    <property type="term" value="C:plasma membrane"/>
    <property type="evidence" value="ECO:0007669"/>
    <property type="project" value="TreeGrafter"/>
</dbReference>
<dbReference type="GO" id="GO:0038022">
    <property type="term" value="F:G protein-coupled olfactory receptor activity"/>
    <property type="evidence" value="ECO:0007669"/>
    <property type="project" value="TreeGrafter"/>
</dbReference>
<dbReference type="Pfam" id="PF10326">
    <property type="entry name" value="7TM_GPCR_Str"/>
    <property type="match status" value="1"/>
</dbReference>
<organism evidence="2">
    <name type="scientific">Heligmosomoides polygyrus</name>
    <name type="common">Parasitic roundworm</name>
    <dbReference type="NCBI Taxonomy" id="6339"/>
    <lineage>
        <taxon>Eukaryota</taxon>
        <taxon>Metazoa</taxon>
        <taxon>Ecdysozoa</taxon>
        <taxon>Nematoda</taxon>
        <taxon>Chromadorea</taxon>
        <taxon>Rhabditida</taxon>
        <taxon>Rhabditina</taxon>
        <taxon>Rhabditomorpha</taxon>
        <taxon>Strongyloidea</taxon>
        <taxon>Heligmosomidae</taxon>
        <taxon>Heligmosomoides</taxon>
    </lineage>
</organism>
<dbReference type="PANTHER" id="PTHR22943:SF77">
    <property type="entry name" value="SEVEN TM RECEPTOR"/>
    <property type="match status" value="1"/>
</dbReference>
<dbReference type="EMBL" id="UZAH01026521">
    <property type="protein sequence ID" value="VDO81907.1"/>
    <property type="molecule type" value="Genomic_DNA"/>
</dbReference>
<dbReference type="Proteomes" id="UP000050761">
    <property type="component" value="Unassembled WGS sequence"/>
</dbReference>
<feature type="transmembrane region" description="Helical" evidence="1">
    <location>
        <begin position="43"/>
        <end position="69"/>
    </location>
</feature>
<keyword evidence="1" id="KW-1133">Transmembrane helix</keyword>
<gene>
    <name evidence="2" type="ORF">HPBE_LOCUS9712</name>
</gene>
<evidence type="ECO:0000256" key="1">
    <source>
        <dbReference type="SAM" id="Phobius"/>
    </source>
</evidence>
<feature type="transmembrane region" description="Helical" evidence="1">
    <location>
        <begin position="7"/>
        <end position="31"/>
    </location>
</feature>
<keyword evidence="1" id="KW-0472">Membrane</keyword>
<evidence type="ECO:0000313" key="3">
    <source>
        <dbReference type="Proteomes" id="UP000050761"/>
    </source>
</evidence>
<evidence type="ECO:0000313" key="2">
    <source>
        <dbReference type="EMBL" id="VDO81907.1"/>
    </source>
</evidence>
<proteinExistence type="predicted"/>
<keyword evidence="1" id="KW-0812">Transmembrane</keyword>
<name>A0A3P7ZD00_HELPZ</name>
<reference evidence="4" key="2">
    <citation type="submission" date="2019-09" db="UniProtKB">
        <authorList>
            <consortium name="WormBaseParasite"/>
        </authorList>
    </citation>
    <scope>IDENTIFICATION</scope>
</reference>
<dbReference type="PANTHER" id="PTHR22943">
    <property type="entry name" value="7-TRANSMEMBRANE DOMAIN RECEPTOR C.ELEGANS"/>
    <property type="match status" value="1"/>
</dbReference>